<dbReference type="InterPro" id="IPR023485">
    <property type="entry name" value="Ptyr_pPase"/>
</dbReference>
<dbReference type="OrthoDB" id="9799372at2"/>
<evidence type="ECO:0000313" key="4">
    <source>
        <dbReference type="Proteomes" id="UP000295198"/>
    </source>
</evidence>
<gene>
    <name evidence="3" type="ORF">EKO23_04320</name>
</gene>
<dbReference type="Gene3D" id="3.40.50.2300">
    <property type="match status" value="1"/>
</dbReference>
<evidence type="ECO:0000313" key="3">
    <source>
        <dbReference type="EMBL" id="RYP88075.1"/>
    </source>
</evidence>
<dbReference type="AlphaFoldDB" id="A0A4Q4ZJQ7"/>
<reference evidence="3 4" key="1">
    <citation type="submission" date="2019-01" db="EMBL/GenBank/DDBJ databases">
        <title>Nocardioides guangzhouensis sp. nov., an actinobacterium isolated from soil.</title>
        <authorList>
            <person name="Fu Y."/>
            <person name="Cai Y."/>
            <person name="Lin Z."/>
            <person name="Chen P."/>
        </authorList>
    </citation>
    <scope>NUCLEOTIDE SEQUENCE [LARGE SCALE GENOMIC DNA]</scope>
    <source>
        <strain evidence="3 4">130</strain>
    </source>
</reference>
<accession>A0A4Q4ZJQ7</accession>
<dbReference type="PANTHER" id="PTHR43428">
    <property type="entry name" value="ARSENATE REDUCTASE"/>
    <property type="match status" value="1"/>
</dbReference>
<keyword evidence="1" id="KW-0059">Arsenical resistance</keyword>
<dbReference type="EMBL" id="SDKM01000004">
    <property type="protein sequence ID" value="RYP88075.1"/>
    <property type="molecule type" value="Genomic_DNA"/>
</dbReference>
<sequence length="158" mass="17279">MTDAVTERTEEQEGRVPQVVFACIRNGGRSVASRVLTEHYAQGRVRALSAGTQPGEHIHPEVAEVLEKLGLDTSREHPTLLTRETIADSDLAITLGCGEECPYVPGVRYTDWPVDDPGGQDEATVRRIIADLDSRVRNLLVELVPDLELVPSVLDRGA</sequence>
<comment type="caution">
    <text evidence="3">The sequence shown here is derived from an EMBL/GenBank/DDBJ whole genome shotgun (WGS) entry which is preliminary data.</text>
</comment>
<proteinExistence type="predicted"/>
<protein>
    <submittedName>
        <fullName evidence="3">Heat-shock protein HtpX</fullName>
    </submittedName>
</protein>
<feature type="domain" description="Phosphotyrosine protein phosphatase I" evidence="2">
    <location>
        <begin position="17"/>
        <end position="142"/>
    </location>
</feature>
<organism evidence="3 4">
    <name type="scientific">Nocardioides guangzhouensis</name>
    <dbReference type="NCBI Taxonomy" id="2497878"/>
    <lineage>
        <taxon>Bacteria</taxon>
        <taxon>Bacillati</taxon>
        <taxon>Actinomycetota</taxon>
        <taxon>Actinomycetes</taxon>
        <taxon>Propionibacteriales</taxon>
        <taxon>Nocardioidaceae</taxon>
        <taxon>Nocardioides</taxon>
    </lineage>
</organism>
<dbReference type="SUPFAM" id="SSF52788">
    <property type="entry name" value="Phosphotyrosine protein phosphatases I"/>
    <property type="match status" value="1"/>
</dbReference>
<dbReference type="PANTHER" id="PTHR43428:SF1">
    <property type="entry name" value="ARSENATE REDUCTASE"/>
    <property type="match status" value="1"/>
</dbReference>
<dbReference type="Proteomes" id="UP000295198">
    <property type="component" value="Unassembled WGS sequence"/>
</dbReference>
<evidence type="ECO:0000259" key="2">
    <source>
        <dbReference type="SMART" id="SM00226"/>
    </source>
</evidence>
<dbReference type="InterPro" id="IPR036196">
    <property type="entry name" value="Ptyr_pPase_sf"/>
</dbReference>
<dbReference type="GO" id="GO:0046685">
    <property type="term" value="P:response to arsenic-containing substance"/>
    <property type="evidence" value="ECO:0007669"/>
    <property type="project" value="UniProtKB-KW"/>
</dbReference>
<dbReference type="SMART" id="SM00226">
    <property type="entry name" value="LMWPc"/>
    <property type="match status" value="1"/>
</dbReference>
<keyword evidence="4" id="KW-1185">Reference proteome</keyword>
<dbReference type="Pfam" id="PF01451">
    <property type="entry name" value="LMWPc"/>
    <property type="match status" value="1"/>
</dbReference>
<evidence type="ECO:0000256" key="1">
    <source>
        <dbReference type="ARBA" id="ARBA00022849"/>
    </source>
</evidence>
<name>A0A4Q4ZJQ7_9ACTN</name>
<dbReference type="RefSeq" id="WP_134714445.1">
    <property type="nucleotide sequence ID" value="NZ_SDKM01000004.1"/>
</dbReference>